<dbReference type="Pfam" id="PF00029">
    <property type="entry name" value="Connexin"/>
    <property type="match status" value="1"/>
</dbReference>
<dbReference type="InterPro" id="IPR035437">
    <property type="entry name" value="SNase_OB-fold_sf"/>
</dbReference>
<evidence type="ECO:0000256" key="2">
    <source>
        <dbReference type="ARBA" id="ARBA00004651"/>
    </source>
</evidence>
<protein>
    <recommendedName>
        <fullName evidence="9">Gap junction protein</fullName>
    </recommendedName>
</protein>
<dbReference type="PANTHER" id="PTHR11984:SF20">
    <property type="entry name" value="GAP JUNCTION BETA-1 PROTEIN"/>
    <property type="match status" value="1"/>
</dbReference>
<keyword evidence="8 10" id="KW-0472">Membrane</keyword>
<dbReference type="PROSITE" id="PS00407">
    <property type="entry name" value="CONNEXINS_1"/>
    <property type="match status" value="1"/>
</dbReference>
<reference evidence="13" key="1">
    <citation type="submission" date="2023-03" db="EMBL/GenBank/DDBJ databases">
        <title>Electrophorus voltai genome.</title>
        <authorList>
            <person name="Bian C."/>
        </authorList>
    </citation>
    <scope>NUCLEOTIDE SEQUENCE</scope>
    <source>
        <strain evidence="13">CB-2022</strain>
        <tissue evidence="13">Muscle</tissue>
    </source>
</reference>
<evidence type="ECO:0000259" key="11">
    <source>
        <dbReference type="SMART" id="SM00037"/>
    </source>
</evidence>
<dbReference type="GO" id="GO:0005922">
    <property type="term" value="C:connexin complex"/>
    <property type="evidence" value="ECO:0007669"/>
    <property type="project" value="InterPro"/>
</dbReference>
<evidence type="ECO:0000256" key="7">
    <source>
        <dbReference type="ARBA" id="ARBA00022989"/>
    </source>
</evidence>
<dbReference type="FunFam" id="1.20.1440.80:FF:000001">
    <property type="entry name" value="Gap junction alpha-1"/>
    <property type="match status" value="1"/>
</dbReference>
<dbReference type="InterPro" id="IPR013092">
    <property type="entry name" value="Connexin_N"/>
</dbReference>
<evidence type="ECO:0000256" key="3">
    <source>
        <dbReference type="ARBA" id="ARBA00022475"/>
    </source>
</evidence>
<keyword evidence="14" id="KW-1185">Reference proteome</keyword>
<feature type="transmembrane region" description="Helical" evidence="10">
    <location>
        <begin position="637"/>
        <end position="661"/>
    </location>
</feature>
<dbReference type="PANTHER" id="PTHR11984">
    <property type="entry name" value="CONNEXIN"/>
    <property type="match status" value="1"/>
</dbReference>
<feature type="domain" description="Connexin N-terminal" evidence="11">
    <location>
        <begin position="490"/>
        <end position="523"/>
    </location>
</feature>
<dbReference type="InterPro" id="IPR019570">
    <property type="entry name" value="Connexin_CCC"/>
</dbReference>
<dbReference type="Gene3D" id="2.40.50.90">
    <property type="match status" value="1"/>
</dbReference>
<evidence type="ECO:0000256" key="8">
    <source>
        <dbReference type="ARBA" id="ARBA00023136"/>
    </source>
</evidence>
<dbReference type="Gene3D" id="2.30.30.140">
    <property type="match status" value="1"/>
</dbReference>
<dbReference type="PRINTS" id="PR00206">
    <property type="entry name" value="CONNEXIN"/>
</dbReference>
<dbReference type="EMBL" id="JAROKS010000004">
    <property type="protein sequence ID" value="KAK1804228.1"/>
    <property type="molecule type" value="Genomic_DNA"/>
</dbReference>
<dbReference type="AlphaFoldDB" id="A0AAD9E4M4"/>
<comment type="subcellular location">
    <subcellularLocation>
        <location evidence="1">Cell junction</location>
        <location evidence="1">Gap junction</location>
    </subcellularLocation>
    <subcellularLocation>
        <location evidence="2 9">Cell membrane</location>
        <topology evidence="2 9">Multi-pass membrane protein</topology>
    </subcellularLocation>
</comment>
<dbReference type="PROSITE" id="PS00408">
    <property type="entry name" value="CONNEXINS_2"/>
    <property type="match status" value="1"/>
</dbReference>
<name>A0AAD9E4M4_9TELE</name>
<feature type="domain" description="Connexin cysteine-rich" evidence="12">
    <location>
        <begin position="593"/>
        <end position="660"/>
    </location>
</feature>
<dbReference type="GO" id="GO:0007267">
    <property type="term" value="P:cell-cell signaling"/>
    <property type="evidence" value="ECO:0007669"/>
    <property type="project" value="TreeGrafter"/>
</dbReference>
<keyword evidence="5 9" id="KW-0303">Gap junction</keyword>
<evidence type="ECO:0000313" key="13">
    <source>
        <dbReference type="EMBL" id="KAK1804228.1"/>
    </source>
</evidence>
<gene>
    <name evidence="13" type="ORF">P4O66_020268</name>
</gene>
<keyword evidence="6" id="KW-0965">Cell junction</keyword>
<evidence type="ECO:0000259" key="12">
    <source>
        <dbReference type="SMART" id="SM01089"/>
    </source>
</evidence>
<dbReference type="InterPro" id="IPR017990">
    <property type="entry name" value="Connexin_CS"/>
</dbReference>
<comment type="subunit">
    <text evidence="9">A connexon is composed of a hexamer of connexins.</text>
</comment>
<dbReference type="SMART" id="SM01089">
    <property type="entry name" value="Connexin_CCC"/>
    <property type="match status" value="1"/>
</dbReference>
<evidence type="ECO:0000256" key="9">
    <source>
        <dbReference type="RuleBase" id="RU000630"/>
    </source>
</evidence>
<evidence type="ECO:0000256" key="1">
    <source>
        <dbReference type="ARBA" id="ARBA00004610"/>
    </source>
</evidence>
<dbReference type="Gene3D" id="1.20.1440.80">
    <property type="entry name" value="Gap junction channel protein cysteine-rich domain"/>
    <property type="match status" value="1"/>
</dbReference>
<comment type="similarity">
    <text evidence="9">Belongs to the connexin family.</text>
</comment>
<dbReference type="InterPro" id="IPR002999">
    <property type="entry name" value="Tudor"/>
</dbReference>
<evidence type="ECO:0000256" key="5">
    <source>
        <dbReference type="ARBA" id="ARBA00022868"/>
    </source>
</evidence>
<accession>A0AAD9E4M4</accession>
<proteinExistence type="inferred from homology"/>
<keyword evidence="3" id="KW-1003">Cell membrane</keyword>
<dbReference type="SUPFAM" id="SSF63748">
    <property type="entry name" value="Tudor/PWWP/MBT"/>
    <property type="match status" value="1"/>
</dbReference>
<keyword evidence="7 10" id="KW-1133">Transmembrane helix</keyword>
<evidence type="ECO:0000256" key="6">
    <source>
        <dbReference type="ARBA" id="ARBA00022949"/>
    </source>
</evidence>
<evidence type="ECO:0000256" key="4">
    <source>
        <dbReference type="ARBA" id="ARBA00022692"/>
    </source>
</evidence>
<comment type="caution">
    <text evidence="13">The sequence shown here is derived from an EMBL/GenBank/DDBJ whole genome shotgun (WGS) entry which is preliminary data.</text>
</comment>
<dbReference type="Proteomes" id="UP001239994">
    <property type="component" value="Unassembled WGS sequence"/>
</dbReference>
<evidence type="ECO:0000313" key="14">
    <source>
        <dbReference type="Proteomes" id="UP001239994"/>
    </source>
</evidence>
<feature type="transmembrane region" description="Helical" evidence="10">
    <location>
        <begin position="578"/>
        <end position="605"/>
    </location>
</feature>
<keyword evidence="4 9" id="KW-0812">Transmembrane</keyword>
<sequence length="723" mass="81940">YGTEVELFSQDDSKGTEMEDVNNNLQQNIATEAQTPSNVADTFLPKEIFSGMTQNVTTQLFHQQFGNYLEVQHQKQTSSQLMHFLRTNGKAEQMPKLSLSCAVNRAYALLQQQNSKTEASMADRNTSQSAQKRQLVSVMDVSRPIFKLKNSSAGSVTYSCMIATPSELWDIGDISTEVTNSAPGMMSDERSVASEHVEHQCGPDKLMDSSVDDDEAQVRIPEFQIKKFEELPVVATYVITPSNFYIQHKDTNLQELSHIMARKRCVSYAERNSIPDIGTYVMGWFPEEKLWCRAQVAKICGITRGSNHLCNSLEGIKNIEVEVRRIDYGDSACLSLWNIKEFCREVAKIPVQALQVSLANVCVIKVNPGNGESWSAEAVSWFKDKVNSRTLYARLYPEDTKVMVELFMEKGKIGTMRRGASLSLRLAQNGHAKHNKLNMALKRNLEVKMNWATFYAVISGVNRHSTGIGRIWLSVIFIFRILVLVVAAESAWGDEKSGFTCNTQQPGCDSVCYDQFFPISHIRLWALQLILVSTPALLVAMHVAHRRHVDKKILKMSGRGSAKDFEQIKNQKIKITGALWWTYTISIIFRIIFEVVFLYIFYVIYPGFRMVRLVKCDSYPCPNTVDCFVSRPTEKTIFTVFMLTVSGVCVLLNIAEVVYLISKACFRYFQRPEGDPKGPWLTQKLSSYKQNEINQLISEHSFKPRFNVARKSPVDKGERCSAF</sequence>
<feature type="non-terminal residue" evidence="13">
    <location>
        <position position="1"/>
    </location>
</feature>
<feature type="transmembrane region" description="Helical" evidence="10">
    <location>
        <begin position="525"/>
        <end position="544"/>
    </location>
</feature>
<evidence type="ECO:0000256" key="10">
    <source>
        <dbReference type="SAM" id="Phobius"/>
    </source>
</evidence>
<organism evidence="13 14">
    <name type="scientific">Electrophorus voltai</name>
    <dbReference type="NCBI Taxonomy" id="2609070"/>
    <lineage>
        <taxon>Eukaryota</taxon>
        <taxon>Metazoa</taxon>
        <taxon>Chordata</taxon>
        <taxon>Craniata</taxon>
        <taxon>Vertebrata</taxon>
        <taxon>Euteleostomi</taxon>
        <taxon>Actinopterygii</taxon>
        <taxon>Neopterygii</taxon>
        <taxon>Teleostei</taxon>
        <taxon>Ostariophysi</taxon>
        <taxon>Gymnotiformes</taxon>
        <taxon>Gymnotoidei</taxon>
        <taxon>Gymnotidae</taxon>
        <taxon>Electrophorus</taxon>
    </lineage>
</organism>
<dbReference type="SMART" id="SM00037">
    <property type="entry name" value="CNX"/>
    <property type="match status" value="1"/>
</dbReference>
<dbReference type="InterPro" id="IPR038359">
    <property type="entry name" value="Connexin_N_sf"/>
</dbReference>
<dbReference type="GO" id="GO:0005243">
    <property type="term" value="F:gap junction channel activity"/>
    <property type="evidence" value="ECO:0007669"/>
    <property type="project" value="TreeGrafter"/>
</dbReference>
<dbReference type="Pfam" id="PF00567">
    <property type="entry name" value="TUDOR"/>
    <property type="match status" value="1"/>
</dbReference>
<dbReference type="InterPro" id="IPR000500">
    <property type="entry name" value="Connexin"/>
</dbReference>
<comment type="function">
    <text evidence="9">One gap junction consists of a cluster of closely packed pairs of transmembrane channels, the connexons, through which materials of low MW diffuse from one cell to a neighboring cell.</text>
</comment>